<evidence type="ECO:0000313" key="1">
    <source>
        <dbReference type="Ensembl" id="ENSEBUP00000010893.1"/>
    </source>
</evidence>
<keyword evidence="2" id="KW-1185">Reference proteome</keyword>
<sequence>MTGVTGRCTTYNVQRGRVANLRNEPLCSARQIRVRYSAVCVNFERRAISCLPIHRPNKDALAMGDTGCCLGPVLAYKARLQEFLLQYSQKSKIAVPDGDCHTEDVNKGAVGPTRDLTSTEPCIYVESCRRNILHRDLLVPSGSLCHLFGQPQPPQDLIQAILKLHEPDLPRALSCNNTKAGLAISFDRAAFFNYHLSPICCAVPNWAGKGLVGDSTLVVLSCACIGHIVDTNDLPLSSLRAVLLAHHMGKLLKRKG</sequence>
<organism evidence="1 2">
    <name type="scientific">Eptatretus burgeri</name>
    <name type="common">Inshore hagfish</name>
    <dbReference type="NCBI Taxonomy" id="7764"/>
    <lineage>
        <taxon>Eukaryota</taxon>
        <taxon>Metazoa</taxon>
        <taxon>Chordata</taxon>
        <taxon>Craniata</taxon>
        <taxon>Vertebrata</taxon>
        <taxon>Cyclostomata</taxon>
        <taxon>Myxini</taxon>
        <taxon>Myxiniformes</taxon>
        <taxon>Myxinidae</taxon>
        <taxon>Eptatretinae</taxon>
        <taxon>Eptatretus</taxon>
    </lineage>
</organism>
<dbReference type="GO" id="GO:0106217">
    <property type="term" value="P:tRNA C3-cytosine methylation"/>
    <property type="evidence" value="ECO:0007669"/>
    <property type="project" value="TreeGrafter"/>
</dbReference>
<name>A0A8C4Q7F6_EPTBU</name>
<proteinExistence type="predicted"/>
<dbReference type="GO" id="GO:0000049">
    <property type="term" value="F:tRNA binding"/>
    <property type="evidence" value="ECO:0007669"/>
    <property type="project" value="TreeGrafter"/>
</dbReference>
<accession>A0A8C4Q7F6</accession>
<dbReference type="AlphaFoldDB" id="A0A8C4Q7F6"/>
<dbReference type="Ensembl" id="ENSEBUT00000011449.1">
    <property type="protein sequence ID" value="ENSEBUP00000010893.1"/>
    <property type="gene ID" value="ENSEBUG00000007007.1"/>
</dbReference>
<dbReference type="PANTHER" id="PTHR16043">
    <property type="entry name" value="DALRD3 PROTEIN"/>
    <property type="match status" value="1"/>
</dbReference>
<dbReference type="Proteomes" id="UP000694388">
    <property type="component" value="Unplaced"/>
</dbReference>
<evidence type="ECO:0000313" key="2">
    <source>
        <dbReference type="Proteomes" id="UP000694388"/>
    </source>
</evidence>
<reference evidence="1" key="2">
    <citation type="submission" date="2025-09" db="UniProtKB">
        <authorList>
            <consortium name="Ensembl"/>
        </authorList>
    </citation>
    <scope>IDENTIFICATION</scope>
</reference>
<dbReference type="InterPro" id="IPR037380">
    <property type="entry name" value="DALRD3"/>
</dbReference>
<protein>
    <submittedName>
        <fullName evidence="1">Uncharacterized protein</fullName>
    </submittedName>
</protein>
<dbReference type="PANTHER" id="PTHR16043:SF1">
    <property type="entry name" value="DALR ANTICODON-BINDING DOMAIN-CONTAINING PROTEIN 3"/>
    <property type="match status" value="1"/>
</dbReference>
<reference evidence="1" key="1">
    <citation type="submission" date="2025-08" db="UniProtKB">
        <authorList>
            <consortium name="Ensembl"/>
        </authorList>
    </citation>
    <scope>IDENTIFICATION</scope>
</reference>